<dbReference type="EMBL" id="SGXC01000001">
    <property type="protein sequence ID" value="RZS84008.1"/>
    <property type="molecule type" value="Genomic_DNA"/>
</dbReference>
<dbReference type="Pfam" id="PF07687">
    <property type="entry name" value="M20_dimer"/>
    <property type="match status" value="1"/>
</dbReference>
<dbReference type="GO" id="GO:0016787">
    <property type="term" value="F:hydrolase activity"/>
    <property type="evidence" value="ECO:0007669"/>
    <property type="project" value="UniProtKB-KW"/>
</dbReference>
<dbReference type="SUPFAM" id="SSF53187">
    <property type="entry name" value="Zn-dependent exopeptidases"/>
    <property type="match status" value="1"/>
</dbReference>
<feature type="binding site" evidence="2">
    <location>
        <position position="103"/>
    </location>
    <ligand>
        <name>Mn(2+)</name>
        <dbReference type="ChEBI" id="CHEBI:29035"/>
        <label>2</label>
    </ligand>
</feature>
<dbReference type="InterPro" id="IPR002933">
    <property type="entry name" value="Peptidase_M20"/>
</dbReference>
<feature type="binding site" evidence="2">
    <location>
        <position position="163"/>
    </location>
    <ligand>
        <name>Mn(2+)</name>
        <dbReference type="ChEBI" id="CHEBI:29035"/>
        <label>2</label>
    </ligand>
</feature>
<dbReference type="PANTHER" id="PTHR11014:SF63">
    <property type="entry name" value="METALLOPEPTIDASE, PUTATIVE (AFU_ORTHOLOGUE AFUA_6G09600)-RELATED"/>
    <property type="match status" value="1"/>
</dbReference>
<proteinExistence type="predicted"/>
<evidence type="ECO:0000259" key="3">
    <source>
        <dbReference type="Pfam" id="PF07687"/>
    </source>
</evidence>
<protein>
    <submittedName>
        <fullName evidence="4">Amidohydrolase/hippurate hydrolase</fullName>
    </submittedName>
</protein>
<keyword evidence="5" id="KW-1185">Reference proteome</keyword>
<keyword evidence="2" id="KW-0464">Manganese</keyword>
<dbReference type="Gene3D" id="3.30.70.360">
    <property type="match status" value="1"/>
</dbReference>
<keyword evidence="1 4" id="KW-0378">Hydrolase</keyword>
<dbReference type="CDD" id="cd03886">
    <property type="entry name" value="M20_Acy1"/>
    <property type="match status" value="1"/>
</dbReference>
<dbReference type="PANTHER" id="PTHR11014">
    <property type="entry name" value="PEPTIDASE M20 FAMILY MEMBER"/>
    <property type="match status" value="1"/>
</dbReference>
<dbReference type="PIRSF" id="PIRSF005962">
    <property type="entry name" value="Pept_M20D_amidohydro"/>
    <property type="match status" value="1"/>
</dbReference>
<reference evidence="4 5" key="1">
    <citation type="submission" date="2019-02" db="EMBL/GenBank/DDBJ databases">
        <title>Genomic Encyclopedia of Type Strains, Phase IV (KMG-IV): sequencing the most valuable type-strain genomes for metagenomic binning, comparative biology and taxonomic classification.</title>
        <authorList>
            <person name="Goeker M."/>
        </authorList>
    </citation>
    <scope>NUCLEOTIDE SEQUENCE [LARGE SCALE GENOMIC DNA]</scope>
    <source>
        <strain evidence="4 5">K24</strain>
    </source>
</reference>
<dbReference type="OrthoDB" id="8875216at2"/>
<dbReference type="SUPFAM" id="SSF55031">
    <property type="entry name" value="Bacterial exopeptidase dimerisation domain"/>
    <property type="match status" value="1"/>
</dbReference>
<keyword evidence="2" id="KW-0479">Metal-binding</keyword>
<accession>A0A4Q7NGU3</accession>
<dbReference type="AlphaFoldDB" id="A0A4Q7NGU3"/>
<gene>
    <name evidence="4" type="ORF">EV675_0010</name>
</gene>
<dbReference type="Proteomes" id="UP000292445">
    <property type="component" value="Unassembled WGS sequence"/>
</dbReference>
<evidence type="ECO:0000256" key="1">
    <source>
        <dbReference type="ARBA" id="ARBA00022801"/>
    </source>
</evidence>
<evidence type="ECO:0000256" key="2">
    <source>
        <dbReference type="PIRSR" id="PIRSR005962-1"/>
    </source>
</evidence>
<evidence type="ECO:0000313" key="4">
    <source>
        <dbReference type="EMBL" id="RZS84008.1"/>
    </source>
</evidence>
<feature type="binding site" evidence="2">
    <location>
        <position position="101"/>
    </location>
    <ligand>
        <name>Mn(2+)</name>
        <dbReference type="ChEBI" id="CHEBI:29035"/>
        <label>2</label>
    </ligand>
</feature>
<feature type="domain" description="Peptidase M20 dimerisation" evidence="3">
    <location>
        <begin position="186"/>
        <end position="278"/>
    </location>
</feature>
<dbReference type="InterPro" id="IPR011650">
    <property type="entry name" value="Peptidase_M20_dimer"/>
</dbReference>
<comment type="cofactor">
    <cofactor evidence="2">
        <name>Mn(2+)</name>
        <dbReference type="ChEBI" id="CHEBI:29035"/>
    </cofactor>
    <text evidence="2">The Mn(2+) ion enhances activity.</text>
</comment>
<dbReference type="GO" id="GO:0046872">
    <property type="term" value="F:metal ion binding"/>
    <property type="evidence" value="ECO:0007669"/>
    <property type="project" value="UniProtKB-KW"/>
</dbReference>
<dbReference type="InterPro" id="IPR036264">
    <property type="entry name" value="Bact_exopeptidase_dim_dom"/>
</dbReference>
<feature type="binding site" evidence="2">
    <location>
        <position position="137"/>
    </location>
    <ligand>
        <name>Mn(2+)</name>
        <dbReference type="ChEBI" id="CHEBI:29035"/>
        <label>2</label>
    </ligand>
</feature>
<dbReference type="NCBIfam" id="TIGR01891">
    <property type="entry name" value="amidohydrolases"/>
    <property type="match status" value="1"/>
</dbReference>
<dbReference type="Gene3D" id="3.40.630.10">
    <property type="entry name" value="Zn peptidases"/>
    <property type="match status" value="1"/>
</dbReference>
<name>A0A4Q7NGU3_9BURK</name>
<dbReference type="InterPro" id="IPR017439">
    <property type="entry name" value="Amidohydrolase"/>
</dbReference>
<feature type="binding site" evidence="2">
    <location>
        <position position="361"/>
    </location>
    <ligand>
        <name>Mn(2+)</name>
        <dbReference type="ChEBI" id="CHEBI:29035"/>
        <label>2</label>
    </ligand>
</feature>
<organism evidence="4 5">
    <name type="scientific">Pigmentiphaga kullae</name>
    <dbReference type="NCBI Taxonomy" id="151784"/>
    <lineage>
        <taxon>Bacteria</taxon>
        <taxon>Pseudomonadati</taxon>
        <taxon>Pseudomonadota</taxon>
        <taxon>Betaproteobacteria</taxon>
        <taxon>Burkholderiales</taxon>
        <taxon>Alcaligenaceae</taxon>
        <taxon>Pigmentiphaga</taxon>
    </lineage>
</organism>
<dbReference type="RefSeq" id="WP_130355409.1">
    <property type="nucleotide sequence ID" value="NZ_SGXC01000001.1"/>
</dbReference>
<dbReference type="Pfam" id="PF01546">
    <property type="entry name" value="Peptidase_M20"/>
    <property type="match status" value="1"/>
</dbReference>
<comment type="caution">
    <text evidence="4">The sequence shown here is derived from an EMBL/GenBank/DDBJ whole genome shotgun (WGS) entry which is preliminary data.</text>
</comment>
<sequence>MTPFSLEPGRYDELVRIRRDIHRHPELAFAERRTAAIVRQDLAGLGLDPICGVAGTGVVAVLDTGRAGRTVGLRVDMDALPMTETADVPFKSEVTGAAHTCGHDVHCAIGLGAASLLCKRRDTLRGRFKFLFQPAEETLEGARAMIEAGALEAPAVDVLLGCHNSPQLDTGRIGYRHGASMASSSAFVIDVRGAAGHAAHPRSGVDALQALPMLLAGLNAIRAKEVAADQPLILSVGRIQGGRARNVICDAVTLEGTCRTLDDTVRGEVEAALRRLAQGTATATRTQVDVQWHTLAPALINDRDTLDRTLRAIERCLGADALVELDAPSMGGEDFAWYRQRVPVAHLRIGSRGAGRSTQLHQSDYFCDERAIETGALALASAAAELAAS</sequence>
<evidence type="ECO:0000313" key="5">
    <source>
        <dbReference type="Proteomes" id="UP000292445"/>
    </source>
</evidence>